<evidence type="ECO:0000256" key="1">
    <source>
        <dbReference type="ARBA" id="ARBA00022448"/>
    </source>
</evidence>
<keyword evidence="10" id="KW-1185">Reference proteome</keyword>
<dbReference type="STRING" id="360412.LARV_01401"/>
<feature type="domain" description="4Fe-4S ferredoxin-type" evidence="8">
    <location>
        <begin position="77"/>
        <end position="106"/>
    </location>
</feature>
<keyword evidence="6" id="KW-0408">Iron</keyword>
<dbReference type="EMBL" id="DF967972">
    <property type="protein sequence ID" value="GAP13646.1"/>
    <property type="molecule type" value="Genomic_DNA"/>
</dbReference>
<dbReference type="InterPro" id="IPR017900">
    <property type="entry name" value="4Fe4S_Fe_S_CS"/>
</dbReference>
<accession>A0A0S7B8S2</accession>
<dbReference type="InterPro" id="IPR017896">
    <property type="entry name" value="4Fe4S_Fe-S-bd"/>
</dbReference>
<dbReference type="GO" id="GO:0046872">
    <property type="term" value="F:metal ion binding"/>
    <property type="evidence" value="ECO:0007669"/>
    <property type="project" value="UniProtKB-KW"/>
</dbReference>
<evidence type="ECO:0000256" key="6">
    <source>
        <dbReference type="ARBA" id="ARBA00023004"/>
    </source>
</evidence>
<proteinExistence type="predicted"/>
<feature type="domain" description="4Fe-4S ferredoxin-type" evidence="8">
    <location>
        <begin position="3"/>
        <end position="31"/>
    </location>
</feature>
<evidence type="ECO:0000313" key="10">
    <source>
        <dbReference type="Proteomes" id="UP000055060"/>
    </source>
</evidence>
<dbReference type="CDD" id="cd10550">
    <property type="entry name" value="DMSOR_beta_like"/>
    <property type="match status" value="1"/>
</dbReference>
<dbReference type="Pfam" id="PF12800">
    <property type="entry name" value="Fer4_4"/>
    <property type="match status" value="1"/>
</dbReference>
<feature type="domain" description="4Fe-4S ferredoxin-type" evidence="8">
    <location>
        <begin position="42"/>
        <end position="75"/>
    </location>
</feature>
<keyword evidence="5" id="KW-0249">Electron transport</keyword>
<dbReference type="PANTHER" id="PTHR43177:SF5">
    <property type="entry name" value="ANAEROBIC DIMETHYL SULFOXIDE REDUCTASE CHAIN B-RELATED"/>
    <property type="match status" value="1"/>
</dbReference>
<dbReference type="PROSITE" id="PS00198">
    <property type="entry name" value="4FE4S_FER_1"/>
    <property type="match status" value="1"/>
</dbReference>
<evidence type="ECO:0000256" key="7">
    <source>
        <dbReference type="ARBA" id="ARBA00023014"/>
    </source>
</evidence>
<keyword evidence="2" id="KW-0004">4Fe-4S</keyword>
<keyword evidence="1" id="KW-0813">Transport</keyword>
<protein>
    <submittedName>
        <fullName evidence="9">Protein containg 4Fe-4S dicluster domain</fullName>
    </submittedName>
</protein>
<keyword evidence="3" id="KW-0479">Metal-binding</keyword>
<feature type="domain" description="4Fe-4S ferredoxin-type" evidence="8">
    <location>
        <begin position="112"/>
        <end position="136"/>
    </location>
</feature>
<evidence type="ECO:0000259" key="8">
    <source>
        <dbReference type="PROSITE" id="PS51379"/>
    </source>
</evidence>
<evidence type="ECO:0000256" key="4">
    <source>
        <dbReference type="ARBA" id="ARBA00022737"/>
    </source>
</evidence>
<keyword evidence="4" id="KW-0677">Repeat</keyword>
<dbReference type="GO" id="GO:0051539">
    <property type="term" value="F:4 iron, 4 sulfur cluster binding"/>
    <property type="evidence" value="ECO:0007669"/>
    <property type="project" value="UniProtKB-KW"/>
</dbReference>
<dbReference type="Pfam" id="PF13247">
    <property type="entry name" value="Fer4_11"/>
    <property type="match status" value="1"/>
</dbReference>
<evidence type="ECO:0000256" key="5">
    <source>
        <dbReference type="ARBA" id="ARBA00022982"/>
    </source>
</evidence>
<dbReference type="Proteomes" id="UP000055060">
    <property type="component" value="Unassembled WGS sequence"/>
</dbReference>
<name>A0A0S7B8S2_9CHLR</name>
<dbReference type="PANTHER" id="PTHR43177">
    <property type="entry name" value="PROTEIN NRFC"/>
    <property type="match status" value="1"/>
</dbReference>
<dbReference type="Gene3D" id="3.30.70.20">
    <property type="match status" value="2"/>
</dbReference>
<organism evidence="9">
    <name type="scientific">Longilinea arvoryzae</name>
    <dbReference type="NCBI Taxonomy" id="360412"/>
    <lineage>
        <taxon>Bacteria</taxon>
        <taxon>Bacillati</taxon>
        <taxon>Chloroflexota</taxon>
        <taxon>Anaerolineae</taxon>
        <taxon>Anaerolineales</taxon>
        <taxon>Anaerolineaceae</taxon>
        <taxon>Longilinea</taxon>
    </lineage>
</organism>
<dbReference type="OrthoDB" id="9810688at2"/>
<dbReference type="RefSeq" id="WP_075072970.1">
    <property type="nucleotide sequence ID" value="NZ_DF967972.1"/>
</dbReference>
<evidence type="ECO:0000256" key="2">
    <source>
        <dbReference type="ARBA" id="ARBA00022485"/>
    </source>
</evidence>
<gene>
    <name evidence="9" type="ORF">LARV_01401</name>
</gene>
<evidence type="ECO:0000313" key="9">
    <source>
        <dbReference type="EMBL" id="GAP13646.1"/>
    </source>
</evidence>
<dbReference type="PROSITE" id="PS51379">
    <property type="entry name" value="4FE4S_FER_2"/>
    <property type="match status" value="4"/>
</dbReference>
<keyword evidence="7" id="KW-0411">Iron-sulfur</keyword>
<dbReference type="InterPro" id="IPR050954">
    <property type="entry name" value="ET_IronSulfur_Cluster-Binding"/>
</dbReference>
<sequence length="160" mass="17575">MAKMVMVHPDRCVGCKSCVAACAFAHEGSQRPEASRIHIYSFQYEGVNVPMMCQHCSDAACVAVCPTGAMHRNPETALIEWDDSRCIRCRMCTMACPFGNTVYDALTDSILKCDVCQGDPACVKVCPSDALEYVEDTVSTTSRQKSFASRLKDVIQDYPA</sequence>
<dbReference type="SUPFAM" id="SSF54862">
    <property type="entry name" value="4Fe-4S ferredoxins"/>
    <property type="match status" value="1"/>
</dbReference>
<dbReference type="AlphaFoldDB" id="A0A0S7B8S2"/>
<reference evidence="9" key="1">
    <citation type="submission" date="2015-07" db="EMBL/GenBank/DDBJ databases">
        <title>Draft Genome Sequences of Anaerolinea thermolimosa IMO-1, Bellilinea caldifistulae GOMI-1, Leptolinea tardivitalis YMTK-2, Levilinea saccharolytica KIBI-1,Longilinea arvoryzae KOME-1, Previously Described as Members of the Anaerolineaceae (Chloroflexi).</title>
        <authorList>
            <person name="Sekiguchi Y."/>
            <person name="Ohashi A."/>
            <person name="Matsuura N."/>
            <person name="Tourlousse M.D."/>
        </authorList>
    </citation>
    <scope>NUCLEOTIDE SEQUENCE [LARGE SCALE GENOMIC DNA]</scope>
    <source>
        <strain evidence="9">KOME-1</strain>
    </source>
</reference>
<evidence type="ECO:0000256" key="3">
    <source>
        <dbReference type="ARBA" id="ARBA00022723"/>
    </source>
</evidence>